<evidence type="ECO:0000313" key="14">
    <source>
        <dbReference type="EMBL" id="KKR64716.1"/>
    </source>
</evidence>
<dbReference type="UniPathway" id="UPA00057">
    <property type="reaction ID" value="UER00098"/>
</dbReference>
<evidence type="ECO:0000256" key="4">
    <source>
        <dbReference type="ARBA" id="ARBA00022490"/>
    </source>
</evidence>
<dbReference type="Proteomes" id="UP000034293">
    <property type="component" value="Unassembled WGS sequence"/>
</dbReference>
<accession>A0A0G0SQN1</accession>
<dbReference type="InterPro" id="IPR036554">
    <property type="entry name" value="GHMP_kinase_C_sf"/>
</dbReference>
<dbReference type="PRINTS" id="PR00959">
    <property type="entry name" value="MEVGALKINASE"/>
</dbReference>
<dbReference type="PATRIC" id="fig|1618553.3.peg.20"/>
<dbReference type="InterPro" id="IPR014721">
    <property type="entry name" value="Ribsml_uS5_D2-typ_fold_subgr"/>
</dbReference>
<evidence type="ECO:0000259" key="13">
    <source>
        <dbReference type="Pfam" id="PF00288"/>
    </source>
</evidence>
<evidence type="ECO:0000256" key="7">
    <source>
        <dbReference type="ARBA" id="ARBA00022741"/>
    </source>
</evidence>
<dbReference type="Gene3D" id="3.30.70.890">
    <property type="entry name" value="GHMP kinase, C-terminal domain"/>
    <property type="match status" value="1"/>
</dbReference>
<evidence type="ECO:0000256" key="12">
    <source>
        <dbReference type="ARBA" id="ARBA00029438"/>
    </source>
</evidence>
<dbReference type="InterPro" id="IPR006203">
    <property type="entry name" value="GHMP_knse_ATP-bd_CS"/>
</dbReference>
<keyword evidence="10" id="KW-0460">Magnesium</keyword>
<dbReference type="GO" id="GO:0005829">
    <property type="term" value="C:cytosol"/>
    <property type="evidence" value="ECO:0007669"/>
    <property type="project" value="TreeGrafter"/>
</dbReference>
<dbReference type="SUPFAM" id="SSF54211">
    <property type="entry name" value="Ribosomal protein S5 domain 2-like"/>
    <property type="match status" value="1"/>
</dbReference>
<dbReference type="EMBL" id="LBZA01000002">
    <property type="protein sequence ID" value="KKR64716.1"/>
    <property type="molecule type" value="Genomic_DNA"/>
</dbReference>
<dbReference type="Pfam" id="PF00288">
    <property type="entry name" value="GHMP_kinases_N"/>
    <property type="match status" value="1"/>
</dbReference>
<keyword evidence="11" id="KW-0443">Lipid metabolism</keyword>
<dbReference type="GO" id="GO:0019287">
    <property type="term" value="P:isopentenyl diphosphate biosynthetic process, mevalonate pathway"/>
    <property type="evidence" value="ECO:0007669"/>
    <property type="project" value="UniProtKB-UniPathway"/>
</dbReference>
<feature type="domain" description="GHMP kinase N-terminal" evidence="13">
    <location>
        <begin position="37"/>
        <end position="107"/>
    </location>
</feature>
<keyword evidence="6" id="KW-0808">Transferase</keyword>
<evidence type="ECO:0000256" key="2">
    <source>
        <dbReference type="ARBA" id="ARBA00006495"/>
    </source>
</evidence>
<sequence length="274" mass="30322">MRAKLKFSAPGKLIISGEHAVVYGYPALVTAIDRRLSIEGSGKDDKITSDIPIGAGMGSSAAFAVATSALRIKKIDLPKINELAYKLEKKHHGSPSGVDNTICTYGGFLWYRKESENLKTFKVIVPKTKFPKIYLLNTGKPVESTKEMVTHVSDLYRGRKSYFDTVFRGIEKITKEFLGLLLNDSNSDFDELVKYNEELLEKLDVVSPTTKNIIRKIEKIGGAAKITGAGGKKESSGMVIVYHNDSDKLLKFAKDNKLDLFSVKIGEEGVRIEK</sequence>
<dbReference type="InterPro" id="IPR006204">
    <property type="entry name" value="GHMP_kinase_N_dom"/>
</dbReference>
<dbReference type="InterPro" id="IPR020568">
    <property type="entry name" value="Ribosomal_Su5_D2-typ_SF"/>
</dbReference>
<dbReference type="InterPro" id="IPR006205">
    <property type="entry name" value="Mev_gal_kin"/>
</dbReference>
<organism evidence="14 15">
    <name type="scientific">Candidatus Woesebacteria bacterium GW2011_GWA1_40_43</name>
    <dbReference type="NCBI Taxonomy" id="1618553"/>
    <lineage>
        <taxon>Bacteria</taxon>
        <taxon>Candidatus Woeseibacteriota</taxon>
    </lineage>
</organism>
<evidence type="ECO:0000256" key="10">
    <source>
        <dbReference type="ARBA" id="ARBA00022842"/>
    </source>
</evidence>
<proteinExistence type="inferred from homology"/>
<evidence type="ECO:0000256" key="5">
    <source>
        <dbReference type="ARBA" id="ARBA00022516"/>
    </source>
</evidence>
<comment type="subcellular location">
    <subcellularLocation>
        <location evidence="1">Cytoplasm</location>
    </subcellularLocation>
</comment>
<dbReference type="EC" id="2.7.1.36" evidence="3"/>
<dbReference type="Gene3D" id="3.30.230.10">
    <property type="match status" value="2"/>
</dbReference>
<keyword evidence="9" id="KW-0067">ATP-binding</keyword>
<gene>
    <name evidence="14" type="ORF">UU02_C0002G0005</name>
</gene>
<keyword evidence="8 14" id="KW-0418">Kinase</keyword>
<comment type="similarity">
    <text evidence="2">Belongs to the GHMP kinase family. Mevalonate kinase subfamily.</text>
</comment>
<keyword evidence="5" id="KW-0444">Lipid biosynthesis</keyword>
<keyword evidence="4" id="KW-0963">Cytoplasm</keyword>
<dbReference type="AlphaFoldDB" id="A0A0G0SQN1"/>
<dbReference type="PANTHER" id="PTHR43290">
    <property type="entry name" value="MEVALONATE KINASE"/>
    <property type="match status" value="1"/>
</dbReference>
<evidence type="ECO:0000256" key="11">
    <source>
        <dbReference type="ARBA" id="ARBA00023098"/>
    </source>
</evidence>
<protein>
    <recommendedName>
        <fullName evidence="3">mevalonate kinase</fullName>
        <ecNumber evidence="3">2.7.1.36</ecNumber>
    </recommendedName>
</protein>
<reference evidence="14 15" key="1">
    <citation type="journal article" date="2015" name="Nature">
        <title>rRNA introns, odd ribosomes, and small enigmatic genomes across a large radiation of phyla.</title>
        <authorList>
            <person name="Brown C.T."/>
            <person name="Hug L.A."/>
            <person name="Thomas B.C."/>
            <person name="Sharon I."/>
            <person name="Castelle C.J."/>
            <person name="Singh A."/>
            <person name="Wilkins M.J."/>
            <person name="Williams K.H."/>
            <person name="Banfield J.F."/>
        </authorList>
    </citation>
    <scope>NUCLEOTIDE SEQUENCE [LARGE SCALE GENOMIC DNA]</scope>
</reference>
<name>A0A0G0SQN1_9BACT</name>
<dbReference type="PANTHER" id="PTHR43290:SF2">
    <property type="entry name" value="MEVALONATE KINASE"/>
    <property type="match status" value="1"/>
</dbReference>
<comment type="pathway">
    <text evidence="12">Isoprenoid biosynthesis; isopentenyl diphosphate biosynthesis via mevalonate pathway; isopentenyl diphosphate from (R)-mevalonate: step 1/3.</text>
</comment>
<comment type="caution">
    <text evidence="14">The sequence shown here is derived from an EMBL/GenBank/DDBJ whole genome shotgun (WGS) entry which is preliminary data.</text>
</comment>
<evidence type="ECO:0000256" key="8">
    <source>
        <dbReference type="ARBA" id="ARBA00022777"/>
    </source>
</evidence>
<evidence type="ECO:0000256" key="3">
    <source>
        <dbReference type="ARBA" id="ARBA00012103"/>
    </source>
</evidence>
<dbReference type="GO" id="GO:0004496">
    <property type="term" value="F:mevalonate kinase activity"/>
    <property type="evidence" value="ECO:0007669"/>
    <property type="project" value="UniProtKB-EC"/>
</dbReference>
<dbReference type="PROSITE" id="PS00627">
    <property type="entry name" value="GHMP_KINASES_ATP"/>
    <property type="match status" value="1"/>
</dbReference>
<evidence type="ECO:0000313" key="15">
    <source>
        <dbReference type="Proteomes" id="UP000034293"/>
    </source>
</evidence>
<evidence type="ECO:0000256" key="1">
    <source>
        <dbReference type="ARBA" id="ARBA00004496"/>
    </source>
</evidence>
<evidence type="ECO:0000256" key="9">
    <source>
        <dbReference type="ARBA" id="ARBA00022840"/>
    </source>
</evidence>
<dbReference type="GO" id="GO:0005524">
    <property type="term" value="F:ATP binding"/>
    <property type="evidence" value="ECO:0007669"/>
    <property type="project" value="UniProtKB-KW"/>
</dbReference>
<dbReference type="SUPFAM" id="SSF55060">
    <property type="entry name" value="GHMP Kinase, C-terminal domain"/>
    <property type="match status" value="1"/>
</dbReference>
<keyword evidence="7" id="KW-0547">Nucleotide-binding</keyword>
<evidence type="ECO:0000256" key="6">
    <source>
        <dbReference type="ARBA" id="ARBA00022679"/>
    </source>
</evidence>